<gene>
    <name evidence="2" type="ORF">ElyMa_001748300</name>
</gene>
<protein>
    <submittedName>
        <fullName evidence="2">Uncharacterized protein</fullName>
    </submittedName>
</protein>
<dbReference type="Proteomes" id="UP000762676">
    <property type="component" value="Unassembled WGS sequence"/>
</dbReference>
<sequence length="96" mass="10393">MSNTTILDHAAFPNKLRHLIFCPPSRSPSSVLLPSALQAVGPRPPRLAADLLLQPAGEHNGCPPGQQHRDGHPEKVRPSCVVRKPTEGCIPPPKWT</sequence>
<reference evidence="2 3" key="1">
    <citation type="journal article" date="2021" name="Elife">
        <title>Chloroplast acquisition without the gene transfer in kleptoplastic sea slugs, Plakobranchus ocellatus.</title>
        <authorList>
            <person name="Maeda T."/>
            <person name="Takahashi S."/>
            <person name="Yoshida T."/>
            <person name="Shimamura S."/>
            <person name="Takaki Y."/>
            <person name="Nagai Y."/>
            <person name="Toyoda A."/>
            <person name="Suzuki Y."/>
            <person name="Arimoto A."/>
            <person name="Ishii H."/>
            <person name="Satoh N."/>
            <person name="Nishiyama T."/>
            <person name="Hasebe M."/>
            <person name="Maruyama T."/>
            <person name="Minagawa J."/>
            <person name="Obokata J."/>
            <person name="Shigenobu S."/>
        </authorList>
    </citation>
    <scope>NUCLEOTIDE SEQUENCE [LARGE SCALE GENOMIC DNA]</scope>
</reference>
<feature type="region of interest" description="Disordered" evidence="1">
    <location>
        <begin position="56"/>
        <end position="78"/>
    </location>
</feature>
<keyword evidence="3" id="KW-1185">Reference proteome</keyword>
<evidence type="ECO:0000313" key="3">
    <source>
        <dbReference type="Proteomes" id="UP000762676"/>
    </source>
</evidence>
<evidence type="ECO:0000256" key="1">
    <source>
        <dbReference type="SAM" id="MobiDB-lite"/>
    </source>
</evidence>
<dbReference type="EMBL" id="BMAT01003563">
    <property type="protein sequence ID" value="GFR57619.1"/>
    <property type="molecule type" value="Genomic_DNA"/>
</dbReference>
<organism evidence="2 3">
    <name type="scientific">Elysia marginata</name>
    <dbReference type="NCBI Taxonomy" id="1093978"/>
    <lineage>
        <taxon>Eukaryota</taxon>
        <taxon>Metazoa</taxon>
        <taxon>Spiralia</taxon>
        <taxon>Lophotrochozoa</taxon>
        <taxon>Mollusca</taxon>
        <taxon>Gastropoda</taxon>
        <taxon>Heterobranchia</taxon>
        <taxon>Euthyneura</taxon>
        <taxon>Panpulmonata</taxon>
        <taxon>Sacoglossa</taxon>
        <taxon>Placobranchoidea</taxon>
        <taxon>Plakobranchidae</taxon>
        <taxon>Elysia</taxon>
    </lineage>
</organism>
<accession>A0AAV4E9U9</accession>
<comment type="caution">
    <text evidence="2">The sequence shown here is derived from an EMBL/GenBank/DDBJ whole genome shotgun (WGS) entry which is preliminary data.</text>
</comment>
<evidence type="ECO:0000313" key="2">
    <source>
        <dbReference type="EMBL" id="GFR57619.1"/>
    </source>
</evidence>
<name>A0AAV4E9U9_9GAST</name>
<feature type="compositionally biased region" description="Basic and acidic residues" evidence="1">
    <location>
        <begin position="67"/>
        <end position="77"/>
    </location>
</feature>
<dbReference type="AlphaFoldDB" id="A0AAV4E9U9"/>
<proteinExistence type="predicted"/>